<evidence type="ECO:0000256" key="1">
    <source>
        <dbReference type="ARBA" id="ARBA00009477"/>
    </source>
</evidence>
<name>A0ABS2HIN4_9VIBR</name>
<accession>A0ABS2HIN4</accession>
<keyword evidence="5" id="KW-1185">Reference proteome</keyword>
<dbReference type="Proteomes" id="UP000809621">
    <property type="component" value="Unassembled WGS sequence"/>
</dbReference>
<dbReference type="NCBIfam" id="TIGR01730">
    <property type="entry name" value="RND_mfp"/>
    <property type="match status" value="1"/>
</dbReference>
<evidence type="ECO:0000259" key="3">
    <source>
        <dbReference type="Pfam" id="PF25973"/>
    </source>
</evidence>
<comment type="caution">
    <text evidence="4">The sequence shown here is derived from an EMBL/GenBank/DDBJ whole genome shotgun (WGS) entry which is preliminary data.</text>
</comment>
<evidence type="ECO:0000256" key="2">
    <source>
        <dbReference type="SAM" id="SignalP"/>
    </source>
</evidence>
<dbReference type="Gene3D" id="2.40.50.100">
    <property type="match status" value="1"/>
</dbReference>
<dbReference type="SUPFAM" id="SSF111369">
    <property type="entry name" value="HlyD-like secretion proteins"/>
    <property type="match status" value="1"/>
</dbReference>
<dbReference type="EMBL" id="JAFEUM010000003">
    <property type="protein sequence ID" value="MBM7036894.1"/>
    <property type="molecule type" value="Genomic_DNA"/>
</dbReference>
<dbReference type="PROSITE" id="PS51257">
    <property type="entry name" value="PROKAR_LIPOPROTEIN"/>
    <property type="match status" value="1"/>
</dbReference>
<dbReference type="Pfam" id="PF25973">
    <property type="entry name" value="BSH_CzcB"/>
    <property type="match status" value="1"/>
</dbReference>
<evidence type="ECO:0000313" key="4">
    <source>
        <dbReference type="EMBL" id="MBM7036894.1"/>
    </source>
</evidence>
<dbReference type="PANTHER" id="PTHR30469">
    <property type="entry name" value="MULTIDRUG RESISTANCE PROTEIN MDTA"/>
    <property type="match status" value="1"/>
</dbReference>
<protein>
    <submittedName>
        <fullName evidence="4">Efflux RND transporter periplasmic adaptor subunit</fullName>
    </submittedName>
</protein>
<gene>
    <name evidence="4" type="ORF">JQC93_10820</name>
</gene>
<proteinExistence type="inferred from homology"/>
<feature type="domain" description="CzcB-like barrel-sandwich hybrid" evidence="3">
    <location>
        <begin position="62"/>
        <end position="165"/>
    </location>
</feature>
<feature type="chain" id="PRO_5047407599" evidence="2">
    <location>
        <begin position="23"/>
        <end position="345"/>
    </location>
</feature>
<reference evidence="4 5" key="1">
    <citation type="submission" date="2021-02" db="EMBL/GenBank/DDBJ databases">
        <authorList>
            <person name="Park J.-S."/>
        </authorList>
    </citation>
    <scope>NUCLEOTIDE SEQUENCE [LARGE SCALE GENOMIC DNA]</scope>
    <source>
        <strain evidence="4 5">188UL20-2</strain>
    </source>
</reference>
<sequence>MQIRSMILLASASILLVGCNKAEPWPEEPSSRPVKVMTVIVGEQSFTRQFPATVEAGDKASMSFRVSGRIEDIAVRSGEAVEQGQVIATLMSDEASLIKAQSLAMFQLAEVQFERAEALIKDNVISAQSYDDSVGMYKAAQARYDQSVTNYEYTQMVAPFDGNISLVFAEDHQWVNANEPVLNVQSRELLKIEFQLPDYLLFSFQANPPKLAQVRFDSQPDSSYPVTFLELDTQSDLSTGSYKVTMAMQRPEGSSIFPGMSGQIEVEIPQGTPNSLPATSLFDCDGKQCVWRLNENGSIEQVAVTLTESGEVESGLADGDQIVVTGVDSLSSDLKVREWVKEQGI</sequence>
<organism evidence="4 5">
    <name type="scientific">Vibrio ulleungensis</name>
    <dbReference type="NCBI Taxonomy" id="2807619"/>
    <lineage>
        <taxon>Bacteria</taxon>
        <taxon>Pseudomonadati</taxon>
        <taxon>Pseudomonadota</taxon>
        <taxon>Gammaproteobacteria</taxon>
        <taxon>Vibrionales</taxon>
        <taxon>Vibrionaceae</taxon>
        <taxon>Vibrio</taxon>
    </lineage>
</organism>
<feature type="signal peptide" evidence="2">
    <location>
        <begin position="1"/>
        <end position="22"/>
    </location>
</feature>
<dbReference type="InterPro" id="IPR058647">
    <property type="entry name" value="BSH_CzcB-like"/>
</dbReference>
<dbReference type="RefSeq" id="WP_205158439.1">
    <property type="nucleotide sequence ID" value="NZ_JAFEUM010000003.1"/>
</dbReference>
<dbReference type="Gene3D" id="1.10.287.470">
    <property type="entry name" value="Helix hairpin bin"/>
    <property type="match status" value="1"/>
</dbReference>
<evidence type="ECO:0000313" key="5">
    <source>
        <dbReference type="Proteomes" id="UP000809621"/>
    </source>
</evidence>
<dbReference type="InterPro" id="IPR006143">
    <property type="entry name" value="RND_pump_MFP"/>
</dbReference>
<comment type="similarity">
    <text evidence="1">Belongs to the membrane fusion protein (MFP) (TC 8.A.1) family.</text>
</comment>
<dbReference type="PANTHER" id="PTHR30469:SF20">
    <property type="entry name" value="EFFLUX RND TRANSPORTER PERIPLASMIC ADAPTOR SUBUNIT"/>
    <property type="match status" value="1"/>
</dbReference>
<dbReference type="Gene3D" id="2.40.30.170">
    <property type="match status" value="1"/>
</dbReference>
<keyword evidence="2" id="KW-0732">Signal</keyword>
<dbReference type="Gene3D" id="2.40.420.20">
    <property type="match status" value="1"/>
</dbReference>